<dbReference type="PANTHER" id="PTHR45453:SF1">
    <property type="entry name" value="PHOSPHATE REGULON SENSOR PROTEIN PHOR"/>
    <property type="match status" value="1"/>
</dbReference>
<dbReference type="PROSITE" id="PS50109">
    <property type="entry name" value="HIS_KIN"/>
    <property type="match status" value="1"/>
</dbReference>
<dbReference type="InterPro" id="IPR000014">
    <property type="entry name" value="PAS"/>
</dbReference>
<dbReference type="InterPro" id="IPR031621">
    <property type="entry name" value="HisKA_7TM"/>
</dbReference>
<dbReference type="GO" id="GO:0006355">
    <property type="term" value="P:regulation of DNA-templated transcription"/>
    <property type="evidence" value="ECO:0007669"/>
    <property type="project" value="InterPro"/>
</dbReference>
<dbReference type="InterPro" id="IPR036890">
    <property type="entry name" value="HATPase_C_sf"/>
</dbReference>
<evidence type="ECO:0000259" key="11">
    <source>
        <dbReference type="PROSITE" id="PS50113"/>
    </source>
</evidence>
<keyword evidence="3" id="KW-0597">Phosphoprotein</keyword>
<dbReference type="GO" id="GO:0004721">
    <property type="term" value="F:phosphoprotein phosphatase activity"/>
    <property type="evidence" value="ECO:0007669"/>
    <property type="project" value="TreeGrafter"/>
</dbReference>
<name>A0A285P8W9_NATPI</name>
<feature type="domain" description="PAS" evidence="10">
    <location>
        <begin position="241"/>
        <end position="295"/>
    </location>
</feature>
<feature type="transmembrane region" description="Helical" evidence="8">
    <location>
        <begin position="214"/>
        <end position="234"/>
    </location>
</feature>
<feature type="transmembrane region" description="Helical" evidence="8">
    <location>
        <begin position="40"/>
        <end position="62"/>
    </location>
</feature>
<proteinExistence type="predicted"/>
<dbReference type="Pfam" id="PF00989">
    <property type="entry name" value="PAS"/>
    <property type="match status" value="1"/>
</dbReference>
<gene>
    <name evidence="12" type="ORF">SAMN06269185_3091</name>
</gene>
<dbReference type="GO" id="GO:0005886">
    <property type="term" value="C:plasma membrane"/>
    <property type="evidence" value="ECO:0007669"/>
    <property type="project" value="TreeGrafter"/>
</dbReference>
<evidence type="ECO:0000256" key="3">
    <source>
        <dbReference type="ARBA" id="ARBA00022553"/>
    </source>
</evidence>
<feature type="domain" description="PAC" evidence="11">
    <location>
        <begin position="300"/>
        <end position="352"/>
    </location>
</feature>
<dbReference type="Proteomes" id="UP000219453">
    <property type="component" value="Unassembled WGS sequence"/>
</dbReference>
<dbReference type="InterPro" id="IPR050351">
    <property type="entry name" value="BphY/WalK/GraS-like"/>
</dbReference>
<reference evidence="12 13" key="1">
    <citation type="submission" date="2017-09" db="EMBL/GenBank/DDBJ databases">
        <authorList>
            <person name="Ehlers B."/>
            <person name="Leendertz F.H."/>
        </authorList>
    </citation>
    <scope>NUCLEOTIDE SEQUENCE [LARGE SCALE GENOMIC DNA]</scope>
    <source>
        <strain evidence="12 13">DSM 27208</strain>
    </source>
</reference>
<evidence type="ECO:0000256" key="6">
    <source>
        <dbReference type="ARBA" id="ARBA00023012"/>
    </source>
</evidence>
<evidence type="ECO:0000259" key="10">
    <source>
        <dbReference type="PROSITE" id="PS50112"/>
    </source>
</evidence>
<keyword evidence="13" id="KW-1185">Reference proteome</keyword>
<dbReference type="EC" id="2.7.13.3" evidence="2"/>
<dbReference type="OrthoDB" id="3369at2157"/>
<evidence type="ECO:0000256" key="4">
    <source>
        <dbReference type="ARBA" id="ARBA00022679"/>
    </source>
</evidence>
<dbReference type="GO" id="GO:0000155">
    <property type="term" value="F:phosphorelay sensor kinase activity"/>
    <property type="evidence" value="ECO:0007669"/>
    <property type="project" value="TreeGrafter"/>
</dbReference>
<feature type="transmembrane region" description="Helical" evidence="8">
    <location>
        <begin position="149"/>
        <end position="171"/>
    </location>
</feature>
<dbReference type="PANTHER" id="PTHR45453">
    <property type="entry name" value="PHOSPHATE REGULON SENSOR PROTEIN PHOR"/>
    <property type="match status" value="1"/>
</dbReference>
<dbReference type="InterPro" id="IPR005467">
    <property type="entry name" value="His_kinase_dom"/>
</dbReference>
<dbReference type="InterPro" id="IPR013767">
    <property type="entry name" value="PAS_fold"/>
</dbReference>
<evidence type="ECO:0000256" key="1">
    <source>
        <dbReference type="ARBA" id="ARBA00000085"/>
    </source>
</evidence>
<feature type="domain" description="Histidine kinase" evidence="9">
    <location>
        <begin position="356"/>
        <end position="564"/>
    </location>
</feature>
<dbReference type="GO" id="GO:0016036">
    <property type="term" value="P:cellular response to phosphate starvation"/>
    <property type="evidence" value="ECO:0007669"/>
    <property type="project" value="TreeGrafter"/>
</dbReference>
<accession>A0A285P8W9</accession>
<feature type="transmembrane region" description="Helical" evidence="8">
    <location>
        <begin position="6"/>
        <end position="28"/>
    </location>
</feature>
<dbReference type="Gene3D" id="3.30.565.10">
    <property type="entry name" value="Histidine kinase-like ATPase, C-terminal domain"/>
    <property type="match status" value="1"/>
</dbReference>
<feature type="transmembrane region" description="Helical" evidence="8">
    <location>
        <begin position="106"/>
        <end position="129"/>
    </location>
</feature>
<sequence>MSPIASSIPWLALAAFASGAGALFLLRYLLGYRDRPGVDWFLLTIGSMALFCLSYGAGLLVFDPGVREALEVLAWIGLAWTGVPFLAFALAYTGRSAIVRTLPFRALFAAPVALTLAALATPATGLLWTDFRVVPILGQAGAQYALQPWAIAVFVGGVLAAGVATLLLFDTVLSYGPLYRREAAAVALSAVPPGLGGVVWLFELGPAPQFNAMAVMFLPHVALDAYAFVGNNMFHSHPATRRAAEQTVLDDIENPIVVLDENGLVVRLNDAAEQLLDTTDTAALGTSVSEVVDPSLTVDGSDQHVTIRSEGRHCEYAISTSILRDSSGNQVGYTLVFQDITVERQREQRLQVLNRTLRHNLRNDLNVVHGYLEMASERIDDDGVASTLHVAEEMTIELMELGTRARQFEQAVSDERDGSQDPVSLDDVLDDVTTDARLDERPAGIEIDVPSSLVLDADERLLRVVLVNLFESCLEYADDPPEFEIQSRGRLSSEFSRLEVRMIGASVPDYEIDVVEDGEETALDHGSGLGLWFVKWGVSTLGGDIEFETRDAETAVRLQLPVAETPATGDAATEESTAD</sequence>
<dbReference type="Pfam" id="PF16927">
    <property type="entry name" value="HisKA_7TM"/>
    <property type="match status" value="1"/>
</dbReference>
<evidence type="ECO:0000256" key="7">
    <source>
        <dbReference type="ARBA" id="ARBA00023136"/>
    </source>
</evidence>
<evidence type="ECO:0000313" key="13">
    <source>
        <dbReference type="Proteomes" id="UP000219453"/>
    </source>
</evidence>
<feature type="transmembrane region" description="Helical" evidence="8">
    <location>
        <begin position="74"/>
        <end position="94"/>
    </location>
</feature>
<keyword evidence="8" id="KW-0812">Transmembrane</keyword>
<keyword evidence="4" id="KW-0808">Transferase</keyword>
<dbReference type="PROSITE" id="PS50113">
    <property type="entry name" value="PAC"/>
    <property type="match status" value="1"/>
</dbReference>
<dbReference type="InterPro" id="IPR035965">
    <property type="entry name" value="PAS-like_dom_sf"/>
</dbReference>
<keyword evidence="7 8" id="KW-0472">Membrane</keyword>
<dbReference type="PROSITE" id="PS50112">
    <property type="entry name" value="PAS"/>
    <property type="match status" value="1"/>
</dbReference>
<keyword evidence="5" id="KW-0418">Kinase</keyword>
<dbReference type="SUPFAM" id="SSF55874">
    <property type="entry name" value="ATPase domain of HSP90 chaperone/DNA topoisomerase II/histidine kinase"/>
    <property type="match status" value="1"/>
</dbReference>
<feature type="transmembrane region" description="Helical" evidence="8">
    <location>
        <begin position="183"/>
        <end position="202"/>
    </location>
</feature>
<comment type="catalytic activity">
    <reaction evidence="1">
        <text>ATP + protein L-histidine = ADP + protein N-phospho-L-histidine.</text>
        <dbReference type="EC" id="2.7.13.3"/>
    </reaction>
</comment>
<dbReference type="CDD" id="cd00130">
    <property type="entry name" value="PAS"/>
    <property type="match status" value="1"/>
</dbReference>
<organism evidence="12 13">
    <name type="scientific">Natronoarchaeum philippinense</name>
    <dbReference type="NCBI Taxonomy" id="558529"/>
    <lineage>
        <taxon>Archaea</taxon>
        <taxon>Methanobacteriati</taxon>
        <taxon>Methanobacteriota</taxon>
        <taxon>Stenosarchaea group</taxon>
        <taxon>Halobacteria</taxon>
        <taxon>Halobacteriales</taxon>
        <taxon>Natronoarchaeaceae</taxon>
    </lineage>
</organism>
<evidence type="ECO:0000256" key="5">
    <source>
        <dbReference type="ARBA" id="ARBA00022777"/>
    </source>
</evidence>
<evidence type="ECO:0000256" key="2">
    <source>
        <dbReference type="ARBA" id="ARBA00012438"/>
    </source>
</evidence>
<protein>
    <recommendedName>
        <fullName evidence="2">histidine kinase</fullName>
        <ecNumber evidence="2">2.7.13.3</ecNumber>
    </recommendedName>
</protein>
<evidence type="ECO:0000259" key="9">
    <source>
        <dbReference type="PROSITE" id="PS50109"/>
    </source>
</evidence>
<keyword evidence="6" id="KW-0902">Two-component regulatory system</keyword>
<keyword evidence="8" id="KW-1133">Transmembrane helix</keyword>
<dbReference type="EMBL" id="OBEJ01000006">
    <property type="protein sequence ID" value="SNZ17697.1"/>
    <property type="molecule type" value="Genomic_DNA"/>
</dbReference>
<dbReference type="SMART" id="SM00091">
    <property type="entry name" value="PAS"/>
    <property type="match status" value="1"/>
</dbReference>
<dbReference type="AlphaFoldDB" id="A0A285P8W9"/>
<evidence type="ECO:0000313" key="12">
    <source>
        <dbReference type="EMBL" id="SNZ17697.1"/>
    </source>
</evidence>
<evidence type="ECO:0000256" key="8">
    <source>
        <dbReference type="SAM" id="Phobius"/>
    </source>
</evidence>
<dbReference type="InterPro" id="IPR000700">
    <property type="entry name" value="PAS-assoc_C"/>
</dbReference>
<dbReference type="SUPFAM" id="SSF55785">
    <property type="entry name" value="PYP-like sensor domain (PAS domain)"/>
    <property type="match status" value="1"/>
</dbReference>
<dbReference type="Gene3D" id="3.30.450.20">
    <property type="entry name" value="PAS domain"/>
    <property type="match status" value="1"/>
</dbReference>
<dbReference type="RefSeq" id="WP_097009979.1">
    <property type="nucleotide sequence ID" value="NZ_OBEJ01000006.1"/>
</dbReference>